<dbReference type="SMART" id="SM00028">
    <property type="entry name" value="TPR"/>
    <property type="match status" value="5"/>
</dbReference>
<dbReference type="InterPro" id="IPR051012">
    <property type="entry name" value="CellSynth/LPSAsmb/PSIAsmb"/>
</dbReference>
<proteinExistence type="inferred from homology"/>
<keyword evidence="2 4" id="KW-0677">Repeat</keyword>
<dbReference type="STRING" id="1414654.BFR47_11015"/>
<feature type="binding site" evidence="4">
    <location>
        <position position="360"/>
    </location>
    <ligand>
        <name>Fe cation</name>
        <dbReference type="ChEBI" id="CHEBI:24875"/>
    </ligand>
</feature>
<dbReference type="AlphaFoldDB" id="A0A1J4QFI6"/>
<comment type="function">
    <text evidence="4">Modulates cellular lipopolysaccharide (LPS) levels by regulating LpxC, which is involved in lipid A biosynthesis. May act by modulating the proteolytic activity of FtsH towards LpxC. May also coordinate assembly of proteins involved in LPS synthesis at the plasma membrane.</text>
</comment>
<dbReference type="PANTHER" id="PTHR45586">
    <property type="entry name" value="TPR REPEAT-CONTAINING PROTEIN PA4667"/>
    <property type="match status" value="1"/>
</dbReference>
<sequence>MLELLFLLLPVAAAYGWYMGRRGVRQDAQTKSNHFSRQYVAGLNFLLSDEPDKAVDLFIQLLQVDSETIETHLALGNLFRSRGEVDRAIRIHQNLVARPNLIFEQRHLAMLELARDFLAAGLLDRAEHILVELKNDPDYEEEALSQLMIIYQQLKDWEQAIAVAERLKKRQGIKARVPMGHFYCELAEQHWRRQDAKAAILQLKKALKADAGCVRANIRLAAIYMAQQQWSLAADCLLQVTEQNADFISEVLDDLLQCYQALGKESEFVRLLEQWVAADSGASSVLMLADEISNTQGTLAAEQLVLSQLQRHPTMKGFYRLMSYHAANAEEGRARESLDMLRSLVSEQIKLKPSHRCGQCGFSSHTLFWQCPSCKHWGSIKPVRGLDGE</sequence>
<dbReference type="NCBIfam" id="NF008753">
    <property type="entry name" value="PRK11788.1-1"/>
    <property type="match status" value="1"/>
</dbReference>
<comment type="subcellular location">
    <subcellularLocation>
        <location evidence="4">Cell inner membrane</location>
        <topology evidence="4">Single-pass membrane protein</topology>
        <orientation evidence="4">Cytoplasmic side</orientation>
    </subcellularLocation>
</comment>
<dbReference type="PANTHER" id="PTHR45586:SF1">
    <property type="entry name" value="LIPOPOLYSACCHARIDE ASSEMBLY PROTEIN B"/>
    <property type="match status" value="1"/>
</dbReference>
<dbReference type="Gene3D" id="1.25.40.10">
    <property type="entry name" value="Tetratricopeptide repeat domain"/>
    <property type="match status" value="2"/>
</dbReference>
<evidence type="ECO:0000313" key="7">
    <source>
        <dbReference type="Proteomes" id="UP000243073"/>
    </source>
</evidence>
<dbReference type="Pfam" id="PF18073">
    <property type="entry name" value="Zn_ribbon_LapB"/>
    <property type="match status" value="1"/>
</dbReference>
<feature type="binding site" evidence="4">
    <location>
        <position position="357"/>
    </location>
    <ligand>
        <name>Fe cation</name>
        <dbReference type="ChEBI" id="CHEBI:24875"/>
    </ligand>
</feature>
<dbReference type="InterPro" id="IPR030865">
    <property type="entry name" value="LapB"/>
</dbReference>
<keyword evidence="4" id="KW-1133">Transmembrane helix</keyword>
<comment type="caution">
    <text evidence="6">The sequence shown here is derived from an EMBL/GenBank/DDBJ whole genome shotgun (WGS) entry which is preliminary data.</text>
</comment>
<reference evidence="6 7" key="1">
    <citation type="submission" date="2016-07" db="EMBL/GenBank/DDBJ databases">
        <title>Draft Genome Sequence of Oceanisphaera psychrotolerans, isolated from coastal sediment samples.</title>
        <authorList>
            <person name="Zhuo S."/>
            <person name="Ruan Z."/>
        </authorList>
    </citation>
    <scope>NUCLEOTIDE SEQUENCE [LARGE SCALE GENOMIC DNA]</scope>
    <source>
        <strain evidence="6 7">LAM-WHM-ZC</strain>
    </source>
</reference>
<dbReference type="GO" id="GO:0046890">
    <property type="term" value="P:regulation of lipid biosynthetic process"/>
    <property type="evidence" value="ECO:0007669"/>
    <property type="project" value="UniProtKB-UniRule"/>
</dbReference>
<evidence type="ECO:0000256" key="3">
    <source>
        <dbReference type="ARBA" id="ARBA00022803"/>
    </source>
</evidence>
<keyword evidence="3 4" id="KW-0802">TPR repeat</keyword>
<keyword evidence="4" id="KW-0408">Iron</keyword>
<dbReference type="GO" id="GO:0008653">
    <property type="term" value="P:lipopolysaccharide metabolic process"/>
    <property type="evidence" value="ECO:0007669"/>
    <property type="project" value="InterPro"/>
</dbReference>
<dbReference type="HAMAP" id="MF_00994">
    <property type="entry name" value="LPS_assembly_LapB"/>
    <property type="match status" value="1"/>
</dbReference>
<dbReference type="Pfam" id="PF14559">
    <property type="entry name" value="TPR_19"/>
    <property type="match status" value="1"/>
</dbReference>
<keyword evidence="4" id="KW-1003">Cell membrane</keyword>
<dbReference type="GO" id="GO:0009898">
    <property type="term" value="C:cytoplasmic side of plasma membrane"/>
    <property type="evidence" value="ECO:0007669"/>
    <property type="project" value="UniProtKB-UniRule"/>
</dbReference>
<dbReference type="OrthoDB" id="507476at2"/>
<dbReference type="Pfam" id="PF13176">
    <property type="entry name" value="TPR_7"/>
    <property type="match status" value="1"/>
</dbReference>
<name>A0A1J4QFI6_9GAMM</name>
<keyword evidence="4" id="KW-0997">Cell inner membrane</keyword>
<dbReference type="InterPro" id="IPR041166">
    <property type="entry name" value="Rubredoxin_2"/>
</dbReference>
<protein>
    <recommendedName>
        <fullName evidence="4">Lipopolysaccharide assembly protein B</fullName>
    </recommendedName>
</protein>
<dbReference type="Proteomes" id="UP000243073">
    <property type="component" value="Unassembled WGS sequence"/>
</dbReference>
<dbReference type="InterPro" id="IPR019734">
    <property type="entry name" value="TPR_rpt"/>
</dbReference>
<keyword evidence="4" id="KW-0812">Transmembrane</keyword>
<dbReference type="NCBIfam" id="NF008757">
    <property type="entry name" value="PRK11788.1-5"/>
    <property type="match status" value="1"/>
</dbReference>
<accession>A0A1J4QFI6</accession>
<keyword evidence="7" id="KW-1185">Reference proteome</keyword>
<evidence type="ECO:0000259" key="5">
    <source>
        <dbReference type="Pfam" id="PF18073"/>
    </source>
</evidence>
<comment type="similarity">
    <text evidence="4">Belongs to the LapB family.</text>
</comment>
<dbReference type="NCBIfam" id="NF008756">
    <property type="entry name" value="PRK11788.1-4"/>
    <property type="match status" value="1"/>
</dbReference>
<evidence type="ECO:0000256" key="1">
    <source>
        <dbReference type="ARBA" id="ARBA00022723"/>
    </source>
</evidence>
<keyword evidence="1 4" id="KW-0479">Metal-binding</keyword>
<organism evidence="6 7">
    <name type="scientific">Oceanisphaera psychrotolerans</name>
    <dbReference type="NCBI Taxonomy" id="1414654"/>
    <lineage>
        <taxon>Bacteria</taxon>
        <taxon>Pseudomonadati</taxon>
        <taxon>Pseudomonadota</taxon>
        <taxon>Gammaproteobacteria</taxon>
        <taxon>Aeromonadales</taxon>
        <taxon>Aeromonadaceae</taxon>
        <taxon>Oceanisphaera</taxon>
    </lineage>
</organism>
<feature type="binding site" evidence="4">
    <location>
        <position position="371"/>
    </location>
    <ligand>
        <name>Fe cation</name>
        <dbReference type="ChEBI" id="CHEBI:24875"/>
    </ligand>
</feature>
<evidence type="ECO:0000313" key="6">
    <source>
        <dbReference type="EMBL" id="OIN12906.1"/>
    </source>
</evidence>
<evidence type="ECO:0000256" key="2">
    <source>
        <dbReference type="ARBA" id="ARBA00022737"/>
    </source>
</evidence>
<dbReference type="SUPFAM" id="SSF48452">
    <property type="entry name" value="TPR-like"/>
    <property type="match status" value="1"/>
</dbReference>
<gene>
    <name evidence="4" type="primary">lapB</name>
    <name evidence="6" type="ORF">BFR47_11015</name>
</gene>
<feature type="domain" description="LapB rubredoxin metal binding" evidence="5">
    <location>
        <begin position="355"/>
        <end position="382"/>
    </location>
</feature>
<evidence type="ECO:0000256" key="4">
    <source>
        <dbReference type="HAMAP-Rule" id="MF_00994"/>
    </source>
</evidence>
<dbReference type="InterPro" id="IPR011990">
    <property type="entry name" value="TPR-like_helical_dom_sf"/>
</dbReference>
<keyword evidence="4" id="KW-0472">Membrane</keyword>
<feature type="topological domain" description="Cytoplasmic" evidence="4">
    <location>
        <begin position="21"/>
        <end position="389"/>
    </location>
</feature>
<dbReference type="RefSeq" id="WP_071471766.1">
    <property type="nucleotide sequence ID" value="NZ_MDKE01000008.1"/>
</dbReference>
<dbReference type="GO" id="GO:0005506">
    <property type="term" value="F:iron ion binding"/>
    <property type="evidence" value="ECO:0007669"/>
    <property type="project" value="UniProtKB-UniRule"/>
</dbReference>
<dbReference type="EMBL" id="MDKE01000008">
    <property type="protein sequence ID" value="OIN12906.1"/>
    <property type="molecule type" value="Genomic_DNA"/>
</dbReference>
<feature type="binding site" evidence="4">
    <location>
        <position position="374"/>
    </location>
    <ligand>
        <name>Fe cation</name>
        <dbReference type="ChEBI" id="CHEBI:24875"/>
    </ligand>
</feature>